<reference evidence="6 7" key="1">
    <citation type="submission" date="2020-08" db="EMBL/GenBank/DDBJ databases">
        <title>Functional genomics of gut bacteria from endangered species of beetles.</title>
        <authorList>
            <person name="Carlos-Shanley C."/>
        </authorList>
    </citation>
    <scope>NUCLEOTIDE SEQUENCE [LARGE SCALE GENOMIC DNA]</scope>
    <source>
        <strain evidence="6 7">S00202</strain>
    </source>
</reference>
<dbReference type="Gene3D" id="1.10.287.950">
    <property type="entry name" value="Methyl-accepting chemotaxis protein"/>
    <property type="match status" value="1"/>
</dbReference>
<dbReference type="AlphaFoldDB" id="A0A7X0BU10"/>
<keyword evidence="1" id="KW-0418">Kinase</keyword>
<dbReference type="InterPro" id="IPR001610">
    <property type="entry name" value="PAC"/>
</dbReference>
<dbReference type="GO" id="GO:0006935">
    <property type="term" value="P:chemotaxis"/>
    <property type="evidence" value="ECO:0007669"/>
    <property type="project" value="InterPro"/>
</dbReference>
<dbReference type="InterPro" id="IPR000014">
    <property type="entry name" value="PAS"/>
</dbReference>
<dbReference type="GO" id="GO:0016301">
    <property type="term" value="F:kinase activity"/>
    <property type="evidence" value="ECO:0007669"/>
    <property type="project" value="UniProtKB-KW"/>
</dbReference>
<dbReference type="GO" id="GO:0016020">
    <property type="term" value="C:membrane"/>
    <property type="evidence" value="ECO:0007669"/>
    <property type="project" value="InterPro"/>
</dbReference>
<dbReference type="PANTHER" id="PTHR24422:SF10">
    <property type="entry name" value="CHEMOTAXIS PROTEIN METHYLTRANSFERASE 2"/>
    <property type="match status" value="1"/>
</dbReference>
<evidence type="ECO:0000256" key="3">
    <source>
        <dbReference type="PROSITE-ProRule" id="PRU00284"/>
    </source>
</evidence>
<organism evidence="6 7">
    <name type="scientific">Pseudomonas fluvialis</name>
    <dbReference type="NCBI Taxonomy" id="1793966"/>
    <lineage>
        <taxon>Bacteria</taxon>
        <taxon>Pseudomonadati</taxon>
        <taxon>Pseudomonadota</taxon>
        <taxon>Gammaproteobacteria</taxon>
        <taxon>Pseudomonadales</taxon>
        <taxon>Pseudomonadaceae</taxon>
        <taxon>Pseudomonas</taxon>
    </lineage>
</organism>
<dbReference type="PANTHER" id="PTHR24422">
    <property type="entry name" value="CHEMOTAXIS PROTEIN METHYLTRANSFERASE"/>
    <property type="match status" value="1"/>
</dbReference>
<evidence type="ECO:0000256" key="1">
    <source>
        <dbReference type="ARBA" id="ARBA00022777"/>
    </source>
</evidence>
<feature type="domain" description="PAC" evidence="5">
    <location>
        <begin position="90"/>
        <end position="144"/>
    </location>
</feature>
<evidence type="ECO:0000259" key="5">
    <source>
        <dbReference type="PROSITE" id="PS50113"/>
    </source>
</evidence>
<dbReference type="GO" id="GO:0004888">
    <property type="term" value="F:transmembrane signaling receptor activity"/>
    <property type="evidence" value="ECO:0007669"/>
    <property type="project" value="InterPro"/>
</dbReference>
<dbReference type="Gene3D" id="3.30.450.20">
    <property type="entry name" value="PAS domain"/>
    <property type="match status" value="2"/>
</dbReference>
<dbReference type="PRINTS" id="PR00260">
    <property type="entry name" value="CHEMTRNSDUCR"/>
</dbReference>
<dbReference type="Pfam" id="PF08448">
    <property type="entry name" value="PAS_4"/>
    <property type="match status" value="1"/>
</dbReference>
<dbReference type="InterPro" id="IPR013655">
    <property type="entry name" value="PAS_fold_3"/>
</dbReference>
<dbReference type="SUPFAM" id="SSF58104">
    <property type="entry name" value="Methyl-accepting chemotaxis protein (MCP) signaling domain"/>
    <property type="match status" value="1"/>
</dbReference>
<evidence type="ECO:0000256" key="2">
    <source>
        <dbReference type="ARBA" id="ARBA00023224"/>
    </source>
</evidence>
<dbReference type="SMART" id="SM00086">
    <property type="entry name" value="PAC"/>
    <property type="match status" value="2"/>
</dbReference>
<dbReference type="InterPro" id="IPR035965">
    <property type="entry name" value="PAS-like_dom_sf"/>
</dbReference>
<keyword evidence="2 3" id="KW-0807">Transducer</keyword>
<dbReference type="EMBL" id="JACHLL010000005">
    <property type="protein sequence ID" value="MBB6342820.1"/>
    <property type="molecule type" value="Genomic_DNA"/>
</dbReference>
<keyword evidence="7" id="KW-1185">Reference proteome</keyword>
<keyword evidence="1" id="KW-0808">Transferase</keyword>
<comment type="caution">
    <text evidence="6">The sequence shown here is derived from an EMBL/GenBank/DDBJ whole genome shotgun (WGS) entry which is preliminary data.</text>
</comment>
<dbReference type="Pfam" id="PF08447">
    <property type="entry name" value="PAS_3"/>
    <property type="match status" value="1"/>
</dbReference>
<gene>
    <name evidence="6" type="ORF">HNP49_003002</name>
</gene>
<dbReference type="SMART" id="SM00283">
    <property type="entry name" value="MA"/>
    <property type="match status" value="1"/>
</dbReference>
<dbReference type="GO" id="GO:0007165">
    <property type="term" value="P:signal transduction"/>
    <property type="evidence" value="ECO:0007669"/>
    <property type="project" value="UniProtKB-KW"/>
</dbReference>
<dbReference type="Pfam" id="PF00015">
    <property type="entry name" value="MCPsignal"/>
    <property type="match status" value="1"/>
</dbReference>
<evidence type="ECO:0000259" key="4">
    <source>
        <dbReference type="PROSITE" id="PS50111"/>
    </source>
</evidence>
<dbReference type="SMART" id="SM00091">
    <property type="entry name" value="PAS"/>
    <property type="match status" value="2"/>
</dbReference>
<dbReference type="InterPro" id="IPR004090">
    <property type="entry name" value="Chemotax_Me-accpt_rcpt"/>
</dbReference>
<dbReference type="PROSITE" id="PS50113">
    <property type="entry name" value="PAC"/>
    <property type="match status" value="2"/>
</dbReference>
<dbReference type="NCBIfam" id="TIGR00229">
    <property type="entry name" value="sensory_box"/>
    <property type="match status" value="2"/>
</dbReference>
<dbReference type="PROSITE" id="PS50111">
    <property type="entry name" value="CHEMOTAXIS_TRANSDUC_2"/>
    <property type="match status" value="1"/>
</dbReference>
<evidence type="ECO:0000313" key="7">
    <source>
        <dbReference type="Proteomes" id="UP000557193"/>
    </source>
</evidence>
<dbReference type="InterPro" id="IPR050903">
    <property type="entry name" value="Bact_Chemotaxis_MeTrfase"/>
</dbReference>
<feature type="domain" description="PAC" evidence="5">
    <location>
        <begin position="214"/>
        <end position="266"/>
    </location>
</feature>
<accession>A0A7X0BU10</accession>
<dbReference type="CDD" id="cd00130">
    <property type="entry name" value="PAS"/>
    <property type="match status" value="2"/>
</dbReference>
<dbReference type="InterPro" id="IPR013656">
    <property type="entry name" value="PAS_4"/>
</dbReference>
<dbReference type="SUPFAM" id="SSF55785">
    <property type="entry name" value="PYP-like sensor domain (PAS domain)"/>
    <property type="match status" value="2"/>
</dbReference>
<protein>
    <submittedName>
        <fullName evidence="6">Methyl-accepting chemotaxis protein</fullName>
    </submittedName>
</protein>
<feature type="domain" description="Methyl-accepting transducer" evidence="4">
    <location>
        <begin position="251"/>
        <end position="438"/>
    </location>
</feature>
<evidence type="ECO:0000313" key="6">
    <source>
        <dbReference type="EMBL" id="MBB6342820.1"/>
    </source>
</evidence>
<dbReference type="InterPro" id="IPR000700">
    <property type="entry name" value="PAS-assoc_C"/>
</dbReference>
<proteinExistence type="predicted"/>
<sequence length="438" mass="48885">MFNTQLKQQLAACQLLLAEAQARREAVDRSMAVIEFQPDGTIVAANDNFLATMGYRLDEIRGQHHRLFCQPGYASSADYQRFWQRLASGEFIRERFLRLNKAGQQVWLEASYNPVRDASGRVTRVLKMATDITAQVIGEQEQSSLINAINRSMATIEFNPQGEVLAANDNFLGVMGYRLEEIRGKHHRLFCERSESESAEYRQFWERLNRGEFFSGRFKRINRQGATVWLRATYNPVFDHQGRLYKVVKFASDITEQVQQQEAESRAARLAYDTSLHTDETAQQGARVVQHTVDVMQGIAGELNRAADGISAVSQQSEMISSIVQTIRGIAEQTNLLALNAAIEAARAGEQGRGFAVVADEVRNLAARTSQATVEIVEVVRRNHELAQGAVSSMEASKDKAEQGVTLANEAGQVILEIQDGARQVVQAISQFTATLEQ</sequence>
<name>A0A7X0BU10_9PSED</name>
<dbReference type="Proteomes" id="UP000557193">
    <property type="component" value="Unassembled WGS sequence"/>
</dbReference>
<dbReference type="InterPro" id="IPR004089">
    <property type="entry name" value="MCPsignal_dom"/>
</dbReference>